<evidence type="ECO:0000313" key="6">
    <source>
        <dbReference type="EMBL" id="MDQ0145790.1"/>
    </source>
</evidence>
<evidence type="ECO:0000313" key="7">
    <source>
        <dbReference type="Proteomes" id="UP001239267"/>
    </source>
</evidence>
<comment type="pathway">
    <text evidence="1">Glycan metabolism; L-arabinan degradation.</text>
</comment>
<dbReference type="AlphaFoldDB" id="A0AAJ1SRF0"/>
<gene>
    <name evidence="6" type="ORF">J2T23_001682</name>
</gene>
<keyword evidence="7" id="KW-1185">Reference proteome</keyword>
<dbReference type="Gene3D" id="2.115.10.20">
    <property type="entry name" value="Glycosyl hydrolase domain, family 43"/>
    <property type="match status" value="1"/>
</dbReference>
<dbReference type="GO" id="GO:0004553">
    <property type="term" value="F:hydrolase activity, hydrolyzing O-glycosyl compounds"/>
    <property type="evidence" value="ECO:0007669"/>
    <property type="project" value="InterPro"/>
</dbReference>
<dbReference type="EMBL" id="JAUSTB010000004">
    <property type="protein sequence ID" value="MDQ0145790.1"/>
    <property type="molecule type" value="Genomic_DNA"/>
</dbReference>
<keyword evidence="4 5" id="KW-0326">Glycosidase</keyword>
<comment type="caution">
    <text evidence="6">The sequence shown here is derived from an EMBL/GenBank/DDBJ whole genome shotgun (WGS) entry which is preliminary data.</text>
</comment>
<dbReference type="PANTHER" id="PTHR43301">
    <property type="entry name" value="ARABINAN ENDO-1,5-ALPHA-L-ARABINOSIDASE"/>
    <property type="match status" value="1"/>
</dbReference>
<proteinExistence type="inferred from homology"/>
<dbReference type="GO" id="GO:0005975">
    <property type="term" value="P:carbohydrate metabolic process"/>
    <property type="evidence" value="ECO:0007669"/>
    <property type="project" value="InterPro"/>
</dbReference>
<sequence length="316" mass="33910">MGHQAVQHPRLDGIRMRDPFILEAPPGEFVLFGTSDENVWGGPATGFDCYTSRDLEHWEGPIAAFRPPAGFWADTQFWAPEVYALDGRFFMLATLATSSGARPRGVTVLASDNPTGPYQPWSDGPVTPPTQPCLDGTLHVDDGGARWLVYSRGTEGTPAGPGIRDGELYAVHLSADLRCTVGEPVLLFAASSANWTRPLRFPEGVEPPKGLNLAKDPLFTDGPFLVGGAGGTLLMLWSSHGEDGYAMGLAESASGTVTGPWIQRPEPLWSSDGGHGMVLRASGGRDYLAFHWPNSTPDERVRLTEVDVSGAGIRIL</sequence>
<comment type="similarity">
    <text evidence="2 5">Belongs to the glycosyl hydrolase 43 family.</text>
</comment>
<dbReference type="InterPro" id="IPR050727">
    <property type="entry name" value="GH43_arabinanases"/>
</dbReference>
<dbReference type="Proteomes" id="UP001239267">
    <property type="component" value="Unassembled WGS sequence"/>
</dbReference>
<evidence type="ECO:0008006" key="8">
    <source>
        <dbReference type="Google" id="ProtNLM"/>
    </source>
</evidence>
<name>A0AAJ1SRF0_9MICC</name>
<protein>
    <recommendedName>
        <fullName evidence="8">Glycosyl hydrolase family 43</fullName>
    </recommendedName>
</protein>
<dbReference type="PANTHER" id="PTHR43301:SF3">
    <property type="entry name" value="ARABINAN ENDO-1,5-ALPHA-L-ARABINOSIDASE A-RELATED"/>
    <property type="match status" value="1"/>
</dbReference>
<evidence type="ECO:0000256" key="5">
    <source>
        <dbReference type="RuleBase" id="RU361187"/>
    </source>
</evidence>
<dbReference type="InterPro" id="IPR023296">
    <property type="entry name" value="Glyco_hydro_beta-prop_sf"/>
</dbReference>
<evidence type="ECO:0000256" key="3">
    <source>
        <dbReference type="ARBA" id="ARBA00022801"/>
    </source>
</evidence>
<dbReference type="RefSeq" id="WP_307358855.1">
    <property type="nucleotide sequence ID" value="NZ_JAUSTB010000004.1"/>
</dbReference>
<dbReference type="CDD" id="cd08981">
    <property type="entry name" value="GH43_Bt1873-like"/>
    <property type="match status" value="1"/>
</dbReference>
<accession>A0AAJ1SRF0</accession>
<reference evidence="6 7" key="1">
    <citation type="submission" date="2023-07" db="EMBL/GenBank/DDBJ databases">
        <title>Sorghum-associated microbial communities from plants grown in Nebraska, USA.</title>
        <authorList>
            <person name="Schachtman D."/>
        </authorList>
    </citation>
    <scope>NUCLEOTIDE SEQUENCE [LARGE SCALE GENOMIC DNA]</scope>
    <source>
        <strain evidence="6 7">DS1001</strain>
    </source>
</reference>
<keyword evidence="3 5" id="KW-0378">Hydrolase</keyword>
<organism evidence="6 7">
    <name type="scientific">Pseudarthrobacter niigatensis</name>
    <dbReference type="NCBI Taxonomy" id="369935"/>
    <lineage>
        <taxon>Bacteria</taxon>
        <taxon>Bacillati</taxon>
        <taxon>Actinomycetota</taxon>
        <taxon>Actinomycetes</taxon>
        <taxon>Micrococcales</taxon>
        <taxon>Micrococcaceae</taxon>
        <taxon>Pseudarthrobacter</taxon>
    </lineage>
</organism>
<evidence type="ECO:0000256" key="1">
    <source>
        <dbReference type="ARBA" id="ARBA00004834"/>
    </source>
</evidence>
<dbReference type="Pfam" id="PF04616">
    <property type="entry name" value="Glyco_hydro_43"/>
    <property type="match status" value="1"/>
</dbReference>
<evidence type="ECO:0000256" key="4">
    <source>
        <dbReference type="ARBA" id="ARBA00023295"/>
    </source>
</evidence>
<dbReference type="InterPro" id="IPR006710">
    <property type="entry name" value="Glyco_hydro_43"/>
</dbReference>
<dbReference type="SUPFAM" id="SSF75005">
    <property type="entry name" value="Arabinanase/levansucrase/invertase"/>
    <property type="match status" value="1"/>
</dbReference>
<evidence type="ECO:0000256" key="2">
    <source>
        <dbReference type="ARBA" id="ARBA00009865"/>
    </source>
</evidence>